<dbReference type="RefSeq" id="WP_033513739.1">
    <property type="nucleotide sequence ID" value="NZ_JDUO01000030.1"/>
</dbReference>
<dbReference type="eggNOG" id="ENOG50323V3">
    <property type="taxonomic scope" value="Bacteria"/>
</dbReference>
<dbReference type="AlphaFoldDB" id="A0A087CAW4"/>
<evidence type="ECO:0000313" key="2">
    <source>
        <dbReference type="Proteomes" id="UP000029082"/>
    </source>
</evidence>
<keyword evidence="2" id="KW-1185">Reference proteome</keyword>
<dbReference type="Proteomes" id="UP000029082">
    <property type="component" value="Unassembled WGS sequence"/>
</dbReference>
<evidence type="ECO:0000313" key="1">
    <source>
        <dbReference type="EMBL" id="KFI80414.1"/>
    </source>
</evidence>
<proteinExistence type="predicted"/>
<dbReference type="EMBL" id="JGZE01000001">
    <property type="protein sequence ID" value="KFI80414.1"/>
    <property type="molecule type" value="Genomic_DNA"/>
</dbReference>
<accession>A0A087CAW4</accession>
<gene>
    <name evidence="1" type="ORF">BMON_0288</name>
</gene>
<dbReference type="OrthoDB" id="9986832at2"/>
<comment type="caution">
    <text evidence="1">The sequence shown here is derived from an EMBL/GenBank/DDBJ whole genome shotgun (WGS) entry which is preliminary data.</text>
</comment>
<reference evidence="1 2" key="1">
    <citation type="submission" date="2014-03" db="EMBL/GenBank/DDBJ databases">
        <title>Genomics of Bifidobacteria.</title>
        <authorList>
            <person name="Ventura M."/>
            <person name="Milani C."/>
            <person name="Lugli G.A."/>
        </authorList>
    </citation>
    <scope>NUCLEOTIDE SEQUENCE [LARGE SCALE GENOMIC DNA]</scope>
    <source>
        <strain evidence="1 2">DSM 21395</strain>
    </source>
</reference>
<sequence length="208" mass="23707">MEVRKSKIAHLPSGTKPERLTKITASIASQRSNAKDNTKSPIRRFGENKGLDIEISLNNNMFHLTTIDSQDVTITVSSLTRIVYEKILSLCENSPRYLTAHPGKGNVRKSLRTKDMFDIASILRARTELQAQLTNADEIRFLNTLMEDIAVTKEDLAGFMNDVTMYEDQYQEEYETVNETLVPVKERIDFTDAKTMMLDLLTLILNEM</sequence>
<protein>
    <submittedName>
        <fullName evidence="1">Uncharacterized protein</fullName>
    </submittedName>
</protein>
<name>A0A087CAW4_9BIFI</name>
<organism evidence="1 2">
    <name type="scientific">Bifidobacterium mongoliense DSM 21395</name>
    <dbReference type="NCBI Taxonomy" id="1437603"/>
    <lineage>
        <taxon>Bacteria</taxon>
        <taxon>Bacillati</taxon>
        <taxon>Actinomycetota</taxon>
        <taxon>Actinomycetes</taxon>
        <taxon>Bifidobacteriales</taxon>
        <taxon>Bifidobacteriaceae</taxon>
        <taxon>Bifidobacterium</taxon>
    </lineage>
</organism>
<dbReference type="GeneID" id="93095155"/>